<sequence>MTTIATIVGLVGGSLTIAEQLYEWKNKYQKSLHTSAQPRIEKVLVVAPNSGKRLLLKDATIEDIKKIIED</sequence>
<dbReference type="RefSeq" id="WP_011609964.1">
    <property type="nucleotide sequence ID" value="NC_008312.1"/>
</dbReference>
<reference evidence="1" key="1">
    <citation type="submission" date="2006-06" db="EMBL/GenBank/DDBJ databases">
        <title>Complete sequence of Trichodesmium erythraeum IMS101.</title>
        <authorList>
            <consortium name="US DOE Joint Genome Institute"/>
            <person name="Copeland A."/>
            <person name="Lucas S."/>
            <person name="Lapidus A."/>
            <person name="Barry K."/>
            <person name="Detter J.C."/>
            <person name="Glavina del Rio T."/>
            <person name="Hammon N."/>
            <person name="Israni S."/>
            <person name="Dalin E."/>
            <person name="Tice H."/>
            <person name="Pitluck S."/>
            <person name="Kiss H."/>
            <person name="Munk A.C."/>
            <person name="Brettin T."/>
            <person name="Bruce D."/>
            <person name="Han C."/>
            <person name="Tapia R."/>
            <person name="Gilna P."/>
            <person name="Schmutz J."/>
            <person name="Larimer F."/>
            <person name="Land M."/>
            <person name="Hauser L."/>
            <person name="Kyrpides N."/>
            <person name="Kim E."/>
            <person name="Richardson P."/>
        </authorList>
    </citation>
    <scope>NUCLEOTIDE SEQUENCE [LARGE SCALE GENOMIC DNA]</scope>
    <source>
        <strain evidence="1">IMS101</strain>
    </source>
</reference>
<dbReference type="KEGG" id="ter:Tery_0046"/>
<organism evidence="1">
    <name type="scientific">Trichodesmium erythraeum (strain IMS101)</name>
    <dbReference type="NCBI Taxonomy" id="203124"/>
    <lineage>
        <taxon>Bacteria</taxon>
        <taxon>Bacillati</taxon>
        <taxon>Cyanobacteriota</taxon>
        <taxon>Cyanophyceae</taxon>
        <taxon>Oscillatoriophycideae</taxon>
        <taxon>Oscillatoriales</taxon>
        <taxon>Microcoleaceae</taxon>
        <taxon>Trichodesmium</taxon>
    </lineage>
</organism>
<protein>
    <submittedName>
        <fullName evidence="1">Uncharacterized protein</fullName>
    </submittedName>
</protein>
<dbReference type="eggNOG" id="ENOG503306M">
    <property type="taxonomic scope" value="Bacteria"/>
</dbReference>
<accession>Q11AB2</accession>
<gene>
    <name evidence="1" type="ordered locus">Tery_0046</name>
</gene>
<dbReference type="HOGENOM" id="CLU_2756653_0_0_3"/>
<name>Q11AB2_TRIEI</name>
<dbReference type="AlphaFoldDB" id="Q11AB2"/>
<evidence type="ECO:0000313" key="1">
    <source>
        <dbReference type="EMBL" id="ABG49562.1"/>
    </source>
</evidence>
<dbReference type="EMBL" id="CP000393">
    <property type="protein sequence ID" value="ABG49562.1"/>
    <property type="molecule type" value="Genomic_DNA"/>
</dbReference>
<proteinExistence type="predicted"/>